<dbReference type="Pfam" id="PF13517">
    <property type="entry name" value="FG-GAP_3"/>
    <property type="match status" value="1"/>
</dbReference>
<feature type="domain" description="ASPIC/UnbV" evidence="2">
    <location>
        <begin position="583"/>
        <end position="639"/>
    </location>
</feature>
<evidence type="ECO:0000256" key="1">
    <source>
        <dbReference type="ARBA" id="ARBA00022729"/>
    </source>
</evidence>
<gene>
    <name evidence="3" type="ORF">DFR68_101351</name>
</gene>
<dbReference type="RefSeq" id="WP_114699373.1">
    <property type="nucleotide sequence ID" value="NZ_QQAZ01000001.1"/>
</dbReference>
<dbReference type="OrthoDB" id="9816120at2"/>
<reference evidence="3 4" key="1">
    <citation type="submission" date="2018-07" db="EMBL/GenBank/DDBJ databases">
        <title>Genomic Encyclopedia of Type Strains, Phase IV (KMG-IV): sequencing the most valuable type-strain genomes for metagenomic binning, comparative biology and taxonomic classification.</title>
        <authorList>
            <person name="Goeker M."/>
        </authorList>
    </citation>
    <scope>NUCLEOTIDE SEQUENCE [LARGE SCALE GENOMIC DNA]</scope>
    <source>
        <strain evidence="3 4">DSM 44952</strain>
    </source>
</reference>
<dbReference type="EMBL" id="QQAZ01000001">
    <property type="protein sequence ID" value="RDI55518.1"/>
    <property type="molecule type" value="Genomic_DNA"/>
</dbReference>
<name>A0A370HE50_9NOCA</name>
<dbReference type="Pfam" id="PF07593">
    <property type="entry name" value="UnbV_ASPIC"/>
    <property type="match status" value="1"/>
</dbReference>
<dbReference type="PANTHER" id="PTHR16026">
    <property type="entry name" value="CARTILAGE ACIDIC PROTEIN 1"/>
    <property type="match status" value="1"/>
</dbReference>
<keyword evidence="4" id="KW-1185">Reference proteome</keyword>
<dbReference type="Gene3D" id="2.130.10.130">
    <property type="entry name" value="Integrin alpha, N-terminal"/>
    <property type="match status" value="1"/>
</dbReference>
<dbReference type="Proteomes" id="UP000255355">
    <property type="component" value="Unassembled WGS sequence"/>
</dbReference>
<organism evidence="3 4">
    <name type="scientific">Nocardia mexicana</name>
    <dbReference type="NCBI Taxonomy" id="279262"/>
    <lineage>
        <taxon>Bacteria</taxon>
        <taxon>Bacillati</taxon>
        <taxon>Actinomycetota</taxon>
        <taxon>Actinomycetes</taxon>
        <taxon>Mycobacteriales</taxon>
        <taxon>Nocardiaceae</taxon>
        <taxon>Nocardia</taxon>
    </lineage>
</organism>
<dbReference type="STRING" id="1210089.GCA_001613165_04639"/>
<dbReference type="InterPro" id="IPR027039">
    <property type="entry name" value="Crtac1"/>
</dbReference>
<dbReference type="InterPro" id="IPR028994">
    <property type="entry name" value="Integrin_alpha_N"/>
</dbReference>
<keyword evidence="1" id="KW-0732">Signal</keyword>
<accession>A0A370HE50</accession>
<dbReference type="SUPFAM" id="SSF69318">
    <property type="entry name" value="Integrin alpha N-terminal domain"/>
    <property type="match status" value="1"/>
</dbReference>
<dbReference type="PANTHER" id="PTHR16026:SF0">
    <property type="entry name" value="CARTILAGE ACIDIC PROTEIN 1"/>
    <property type="match status" value="1"/>
</dbReference>
<dbReference type="InterPro" id="IPR013517">
    <property type="entry name" value="FG-GAP"/>
</dbReference>
<dbReference type="InterPro" id="IPR011519">
    <property type="entry name" value="UnbV_ASPIC"/>
</dbReference>
<comment type="caution">
    <text evidence="3">The sequence shown here is derived from an EMBL/GenBank/DDBJ whole genome shotgun (WGS) entry which is preliminary data.</text>
</comment>
<protein>
    <submittedName>
        <fullName evidence="3">VCBS repeat protein</fullName>
    </submittedName>
</protein>
<proteinExistence type="predicted"/>
<dbReference type="AlphaFoldDB" id="A0A370HE50"/>
<evidence type="ECO:0000313" key="4">
    <source>
        <dbReference type="Proteomes" id="UP000255355"/>
    </source>
</evidence>
<evidence type="ECO:0000313" key="3">
    <source>
        <dbReference type="EMBL" id="RDI55518.1"/>
    </source>
</evidence>
<sequence length="667" mass="71242">MKLPPNLLRKALVPLVALALMTILFVPARSAMVAPNEYSAEGQVASGFHFTPMPIALPPGLPENKIRHIEPRYQHIDGWMSSVNSAIAINDIDGNGRADDLCLVDSRSDKVIVTPTPDSDTSRYAPFVLEAGPLPVDGETIPAGCVPGDFDHSGRIGLMVYYGGRTPIIHLPKPGAKKLDNNAFRPVETVTPPATPDGSYQGPRWFTLAASVADFDGDGNTDIYLGDYFPDGDFIGPNGKDSLTLNESFSNATNGAQDHILTFQGSTGGPEPSATYREVVGALPEGKDRGWTLGSATQDLTGDQLPELFVANDMGMDRMFVNNSTPGHIQFGLAEGERGPTDPKSYVLGRDSFKGMGADFADLNGDGRTDLFVSNIAQRWGTVEGNQAFINTAADPKDAAAKMSAGVAPFENRATENGTAWNGWGWDAKVADFDNSGRPQIVHTNGMIKGETTRWPQVQELATMNDNFGPYPWAWPKFTGKADISGNNRIGFFAQDADGKFINISPALDIFDRTPTRGVAVGDPTGTGTLSFAVARQWEAPVYYRNDAPRQGKSLSLQLLNPAVTAAPGATTLAGKPILGSPALGAEVTVTTPDGKAHVQQLDGGSGHAGKRSTDIHLGLGDVDPDAALPVRLTWRDNRGAPHTQELQLKPGQHTLILDSDAREVHQ</sequence>
<evidence type="ECO:0000259" key="2">
    <source>
        <dbReference type="Pfam" id="PF07593"/>
    </source>
</evidence>